<feature type="compositionally biased region" description="Low complexity" evidence="2">
    <location>
        <begin position="323"/>
        <end position="334"/>
    </location>
</feature>
<dbReference type="STRING" id="1884261.A0A5C3QFD0"/>
<feature type="region of interest" description="Disordered" evidence="2">
    <location>
        <begin position="274"/>
        <end position="334"/>
    </location>
</feature>
<evidence type="ECO:0000313" key="5">
    <source>
        <dbReference type="Proteomes" id="UP000305067"/>
    </source>
</evidence>
<protein>
    <recommendedName>
        <fullName evidence="3">DUF7923 domain-containing protein</fullName>
    </recommendedName>
</protein>
<evidence type="ECO:0000259" key="3">
    <source>
        <dbReference type="Pfam" id="PF25540"/>
    </source>
</evidence>
<dbReference type="EMBL" id="ML178837">
    <property type="protein sequence ID" value="TFK98838.1"/>
    <property type="molecule type" value="Genomic_DNA"/>
</dbReference>
<dbReference type="OrthoDB" id="2270193at2759"/>
<name>A0A5C3QFD0_9AGAR</name>
<reference evidence="4 5" key="1">
    <citation type="journal article" date="2019" name="Nat. Ecol. Evol.">
        <title>Megaphylogeny resolves global patterns of mushroom evolution.</title>
        <authorList>
            <person name="Varga T."/>
            <person name="Krizsan K."/>
            <person name="Foldi C."/>
            <person name="Dima B."/>
            <person name="Sanchez-Garcia M."/>
            <person name="Sanchez-Ramirez S."/>
            <person name="Szollosi G.J."/>
            <person name="Szarkandi J.G."/>
            <person name="Papp V."/>
            <person name="Albert L."/>
            <person name="Andreopoulos W."/>
            <person name="Angelini C."/>
            <person name="Antonin V."/>
            <person name="Barry K.W."/>
            <person name="Bougher N.L."/>
            <person name="Buchanan P."/>
            <person name="Buyck B."/>
            <person name="Bense V."/>
            <person name="Catcheside P."/>
            <person name="Chovatia M."/>
            <person name="Cooper J."/>
            <person name="Damon W."/>
            <person name="Desjardin D."/>
            <person name="Finy P."/>
            <person name="Geml J."/>
            <person name="Haridas S."/>
            <person name="Hughes K."/>
            <person name="Justo A."/>
            <person name="Karasinski D."/>
            <person name="Kautmanova I."/>
            <person name="Kiss B."/>
            <person name="Kocsube S."/>
            <person name="Kotiranta H."/>
            <person name="LaButti K.M."/>
            <person name="Lechner B.E."/>
            <person name="Liimatainen K."/>
            <person name="Lipzen A."/>
            <person name="Lukacs Z."/>
            <person name="Mihaltcheva S."/>
            <person name="Morgado L.N."/>
            <person name="Niskanen T."/>
            <person name="Noordeloos M.E."/>
            <person name="Ohm R.A."/>
            <person name="Ortiz-Santana B."/>
            <person name="Ovrebo C."/>
            <person name="Racz N."/>
            <person name="Riley R."/>
            <person name="Savchenko A."/>
            <person name="Shiryaev A."/>
            <person name="Soop K."/>
            <person name="Spirin V."/>
            <person name="Szebenyi C."/>
            <person name="Tomsovsky M."/>
            <person name="Tulloss R.E."/>
            <person name="Uehling J."/>
            <person name="Grigoriev I.V."/>
            <person name="Vagvolgyi C."/>
            <person name="Papp T."/>
            <person name="Martin F.M."/>
            <person name="Miettinen O."/>
            <person name="Hibbett D.S."/>
            <person name="Nagy L.G."/>
        </authorList>
    </citation>
    <scope>NUCLEOTIDE SEQUENCE [LARGE SCALE GENOMIC DNA]</scope>
    <source>
        <strain evidence="4 5">CBS 309.79</strain>
    </source>
</reference>
<dbReference type="AlphaFoldDB" id="A0A5C3QFD0"/>
<gene>
    <name evidence="4" type="ORF">BDV98DRAFT_195913</name>
</gene>
<dbReference type="Proteomes" id="UP000305067">
    <property type="component" value="Unassembled WGS sequence"/>
</dbReference>
<evidence type="ECO:0000256" key="2">
    <source>
        <dbReference type="SAM" id="MobiDB-lite"/>
    </source>
</evidence>
<dbReference type="Pfam" id="PF25540">
    <property type="entry name" value="DUF7923"/>
    <property type="match status" value="1"/>
</dbReference>
<sequence length="494" mass="54186">MDEPANAHPCDSILDQWEHLSSRQATLFKQTAEANRTLEDRVTELEKELGVWKLAYDSAQTDSVNLKAQVGRLQRNIGSWKDDNPLVIVLIDGDGHIFHQDLIQQGQAGGRAAAGKLKRGIITHLDSLADDLPTSSTTTGRSQVWVSIYCNISGLVDVLVGQGICTPDTFQSFCVGFNQASPLFSIVDAGSGKEAADTKIKECLRVFTKYPQTTHVFFGGSHDNGYTSTLTSLETEGLLTKITLLKGYKDLATEIRSLGLPQFDIPGLFATHKFPTSRSTPRLGSSSSLNPRLGSSSTTSRPGPTTSRSGSTTTQPLGKQHSKSSSSSASSSTTTTTAKANYLNNLLQDGNDKAPVIKVVDKTQSVLKLKPPPCVRHYIEDRKCTKSCRFSHAYILFPQHIQDLRDNARLTPCPSANRECSLIEFLRDFRFCSTLDTSLIFFLFRIRSCFDLLPSSTAFLLRPPFSVGLRSPLTSEFLEPLLFDLCLPSISVIL</sequence>
<organism evidence="4 5">
    <name type="scientific">Pterulicium gracile</name>
    <dbReference type="NCBI Taxonomy" id="1884261"/>
    <lineage>
        <taxon>Eukaryota</taxon>
        <taxon>Fungi</taxon>
        <taxon>Dikarya</taxon>
        <taxon>Basidiomycota</taxon>
        <taxon>Agaricomycotina</taxon>
        <taxon>Agaricomycetes</taxon>
        <taxon>Agaricomycetidae</taxon>
        <taxon>Agaricales</taxon>
        <taxon>Pleurotineae</taxon>
        <taxon>Pterulaceae</taxon>
        <taxon>Pterulicium</taxon>
    </lineage>
</organism>
<evidence type="ECO:0000313" key="4">
    <source>
        <dbReference type="EMBL" id="TFK98838.1"/>
    </source>
</evidence>
<dbReference type="PANTHER" id="PTHR37543">
    <property type="entry name" value="CCCH ZINC FINGER DNA BINDING PROTEIN (AFU_ORTHOLOGUE AFUA_5G12760)"/>
    <property type="match status" value="1"/>
</dbReference>
<accession>A0A5C3QFD0</accession>
<feature type="domain" description="DUF7923" evidence="3">
    <location>
        <begin position="82"/>
        <end position="269"/>
    </location>
</feature>
<keyword evidence="1" id="KW-0175">Coiled coil</keyword>
<feature type="coiled-coil region" evidence="1">
    <location>
        <begin position="28"/>
        <end position="76"/>
    </location>
</feature>
<evidence type="ECO:0000256" key="1">
    <source>
        <dbReference type="SAM" id="Coils"/>
    </source>
</evidence>
<dbReference type="InterPro" id="IPR057683">
    <property type="entry name" value="DUF7923"/>
</dbReference>
<proteinExistence type="predicted"/>
<keyword evidence="5" id="KW-1185">Reference proteome</keyword>
<dbReference type="PANTHER" id="PTHR37543:SF1">
    <property type="entry name" value="CCCH ZINC FINGER DNA BINDING PROTEIN (AFU_ORTHOLOGUE AFUA_5G12760)"/>
    <property type="match status" value="1"/>
</dbReference>
<feature type="compositionally biased region" description="Low complexity" evidence="2">
    <location>
        <begin position="276"/>
        <end position="314"/>
    </location>
</feature>